<comment type="caution">
    <text evidence="5">The sequence shown here is derived from an EMBL/GenBank/DDBJ whole genome shotgun (WGS) entry which is preliminary data.</text>
</comment>
<dbReference type="PANTHER" id="PTHR10334">
    <property type="entry name" value="CYSTEINE-RICH SECRETORY PROTEIN-RELATED"/>
    <property type="match status" value="1"/>
</dbReference>
<dbReference type="CDD" id="cd05380">
    <property type="entry name" value="CAP_euk"/>
    <property type="match status" value="1"/>
</dbReference>
<feature type="domain" description="SCP" evidence="4">
    <location>
        <begin position="63"/>
        <end position="222"/>
    </location>
</feature>
<feature type="non-terminal residue" evidence="5">
    <location>
        <position position="230"/>
    </location>
</feature>
<dbReference type="InterPro" id="IPR002413">
    <property type="entry name" value="V5_allergen-like"/>
</dbReference>
<dbReference type="SMART" id="SM00198">
    <property type="entry name" value="SCP"/>
    <property type="match status" value="1"/>
</dbReference>
<sequence length="230" mass="26203">IMAVIFPLYFIVMAGIFINTIATDDYCDVKTCKIKGPHTMCTYTSSEPSATCEQVYKVGVTDEDINTILAVHNELRQKVASGKENKGNPGPQPKAVNMVNLSWNKELANIAQRWANQCNYNHDACRDIDKYQVGQNIAQSYSSGENDFTMRSFIEMWYNEVEKFDANRVNQPFEMQMETGHYTQIVWAETTDVGCGFITYKNNQWNTSYIVCNYSPAGNMRNGRIYEIAN</sequence>
<keyword evidence="6" id="KW-1185">Reference proteome</keyword>
<proteinExistence type="predicted"/>
<reference evidence="5" key="1">
    <citation type="submission" date="2020-03" db="EMBL/GenBank/DDBJ databases">
        <title>Relaxed selection underlies rapid genomic changes in the transitions from sociality to social parasitism in ants.</title>
        <authorList>
            <person name="Bi X."/>
        </authorList>
    </citation>
    <scope>NUCLEOTIDE SEQUENCE</scope>
    <source>
        <strain evidence="5">BGI-DK2014a</strain>
        <tissue evidence="5">Whole body</tissue>
    </source>
</reference>
<gene>
    <name evidence="5" type="primary">Va3_1</name>
    <name evidence="5" type="ORF">G6Z76_0007332</name>
</gene>
<organism evidence="5 6">
    <name type="scientific">Acromyrmex charruanus</name>
    <dbReference type="NCBI Taxonomy" id="2715315"/>
    <lineage>
        <taxon>Eukaryota</taxon>
        <taxon>Metazoa</taxon>
        <taxon>Ecdysozoa</taxon>
        <taxon>Arthropoda</taxon>
        <taxon>Hexapoda</taxon>
        <taxon>Insecta</taxon>
        <taxon>Pterygota</taxon>
        <taxon>Neoptera</taxon>
        <taxon>Endopterygota</taxon>
        <taxon>Hymenoptera</taxon>
        <taxon>Apocrita</taxon>
        <taxon>Aculeata</taxon>
        <taxon>Formicoidea</taxon>
        <taxon>Formicidae</taxon>
        <taxon>Myrmicinae</taxon>
        <taxon>Acromyrmex</taxon>
    </lineage>
</organism>
<dbReference type="InterPro" id="IPR014044">
    <property type="entry name" value="CAP_dom"/>
</dbReference>
<dbReference type="SUPFAM" id="SSF55797">
    <property type="entry name" value="PR-1-like"/>
    <property type="match status" value="1"/>
</dbReference>
<evidence type="ECO:0000256" key="3">
    <source>
        <dbReference type="ARBA" id="ARBA00023157"/>
    </source>
</evidence>
<evidence type="ECO:0000256" key="1">
    <source>
        <dbReference type="ARBA" id="ARBA00004613"/>
    </source>
</evidence>
<comment type="subcellular location">
    <subcellularLocation>
        <location evidence="1">Secreted</location>
    </subcellularLocation>
</comment>
<evidence type="ECO:0000313" key="6">
    <source>
        <dbReference type="Proteomes" id="UP000669903"/>
    </source>
</evidence>
<dbReference type="GO" id="GO:0005576">
    <property type="term" value="C:extracellular region"/>
    <property type="evidence" value="ECO:0007669"/>
    <property type="project" value="UniProtKB-SubCell"/>
</dbReference>
<dbReference type="Proteomes" id="UP000669903">
    <property type="component" value="Unassembled WGS sequence"/>
</dbReference>
<dbReference type="EMBL" id="JAANIC010002948">
    <property type="protein sequence ID" value="KAG5343680.1"/>
    <property type="molecule type" value="Genomic_DNA"/>
</dbReference>
<dbReference type="PRINTS" id="PR00837">
    <property type="entry name" value="V5TPXLIKE"/>
</dbReference>
<accession>A0A836GIT7</accession>
<dbReference type="AlphaFoldDB" id="A0A836GIT7"/>
<dbReference type="InterPro" id="IPR035940">
    <property type="entry name" value="CAP_sf"/>
</dbReference>
<protein>
    <submittedName>
        <fullName evidence="5">VA3 protein</fullName>
    </submittedName>
</protein>
<keyword evidence="3" id="KW-1015">Disulfide bond</keyword>
<feature type="non-terminal residue" evidence="5">
    <location>
        <position position="1"/>
    </location>
</feature>
<name>A0A836GIT7_9HYME</name>
<evidence type="ECO:0000313" key="5">
    <source>
        <dbReference type="EMBL" id="KAG5343680.1"/>
    </source>
</evidence>
<dbReference type="PRINTS" id="PR00838">
    <property type="entry name" value="V5ALLERGEN"/>
</dbReference>
<keyword evidence="2" id="KW-0964">Secreted</keyword>
<dbReference type="PROSITE" id="PS01009">
    <property type="entry name" value="CRISP_1"/>
    <property type="match status" value="1"/>
</dbReference>
<dbReference type="InterPro" id="IPR001283">
    <property type="entry name" value="CRISP-related"/>
</dbReference>
<evidence type="ECO:0000259" key="4">
    <source>
        <dbReference type="SMART" id="SM00198"/>
    </source>
</evidence>
<evidence type="ECO:0000256" key="2">
    <source>
        <dbReference type="ARBA" id="ARBA00022525"/>
    </source>
</evidence>
<dbReference type="InterPro" id="IPR018244">
    <property type="entry name" value="Allrgn_V5/Tpx1_CS"/>
</dbReference>
<dbReference type="PROSITE" id="PS01010">
    <property type="entry name" value="CRISP_2"/>
    <property type="match status" value="1"/>
</dbReference>
<dbReference type="Gene3D" id="3.40.33.10">
    <property type="entry name" value="CAP"/>
    <property type="match status" value="1"/>
</dbReference>
<dbReference type="Pfam" id="PF00188">
    <property type="entry name" value="CAP"/>
    <property type="match status" value="1"/>
</dbReference>